<gene>
    <name evidence="8" type="ORF">BYL167_LOCUS47287</name>
    <name evidence="7" type="ORF">GIL414_LOCUS39499</name>
    <name evidence="10" type="ORF">GIL414_LOCUS55117</name>
    <name evidence="9" type="ORF">SMN809_LOCUS50702</name>
    <name evidence="11" type="ORF">SMN809_LOCUS55568</name>
</gene>
<organism evidence="7 12">
    <name type="scientific">Rotaria magnacalcarata</name>
    <dbReference type="NCBI Taxonomy" id="392030"/>
    <lineage>
        <taxon>Eukaryota</taxon>
        <taxon>Metazoa</taxon>
        <taxon>Spiralia</taxon>
        <taxon>Gnathifera</taxon>
        <taxon>Rotifera</taxon>
        <taxon>Eurotatoria</taxon>
        <taxon>Bdelloidea</taxon>
        <taxon>Philodinida</taxon>
        <taxon>Philodinidae</taxon>
        <taxon>Rotaria</taxon>
    </lineage>
</organism>
<evidence type="ECO:0000256" key="4">
    <source>
        <dbReference type="ARBA" id="ARBA00023152"/>
    </source>
</evidence>
<reference evidence="7" key="1">
    <citation type="submission" date="2021-02" db="EMBL/GenBank/DDBJ databases">
        <authorList>
            <person name="Nowell W R."/>
        </authorList>
    </citation>
    <scope>NUCLEOTIDE SEQUENCE</scope>
</reference>
<proteinExistence type="inferred from homology"/>
<dbReference type="InterPro" id="IPR036849">
    <property type="entry name" value="Enolase-like_C_sf"/>
</dbReference>
<evidence type="ECO:0000313" key="7">
    <source>
        <dbReference type="EMBL" id="CAF4614383.1"/>
    </source>
</evidence>
<dbReference type="AlphaFoldDB" id="A0A8S2ZBR8"/>
<dbReference type="SUPFAM" id="SSF51604">
    <property type="entry name" value="Enolase C-terminal domain-like"/>
    <property type="match status" value="1"/>
</dbReference>
<keyword evidence="5" id="KW-0456">Lyase</keyword>
<evidence type="ECO:0000313" key="11">
    <source>
        <dbReference type="EMBL" id="CAF4978317.1"/>
    </source>
</evidence>
<dbReference type="EMBL" id="CAJOBI010168151">
    <property type="protein sequence ID" value="CAF4878465.1"/>
    <property type="molecule type" value="Genomic_DNA"/>
</dbReference>
<dbReference type="InterPro" id="IPR020810">
    <property type="entry name" value="Enolase_C"/>
</dbReference>
<dbReference type="GO" id="GO:0006096">
    <property type="term" value="P:glycolytic process"/>
    <property type="evidence" value="ECO:0007669"/>
    <property type="project" value="UniProtKB-KW"/>
</dbReference>
<accession>A0A8S2ZBR8</accession>
<evidence type="ECO:0000256" key="1">
    <source>
        <dbReference type="ARBA" id="ARBA00005031"/>
    </source>
</evidence>
<sequence length="40" mass="4856">MDVAASEFYDEQEKKYDLNNKEKDHPHYLTSEELVAYYLE</sequence>
<dbReference type="Proteomes" id="UP000681967">
    <property type="component" value="Unassembled WGS sequence"/>
</dbReference>
<evidence type="ECO:0000313" key="8">
    <source>
        <dbReference type="EMBL" id="CAF4780496.1"/>
    </source>
</evidence>
<dbReference type="Gene3D" id="3.20.20.120">
    <property type="entry name" value="Enolase-like C-terminal domain"/>
    <property type="match status" value="1"/>
</dbReference>
<dbReference type="Proteomes" id="UP000681720">
    <property type="component" value="Unassembled WGS sequence"/>
</dbReference>
<evidence type="ECO:0000256" key="3">
    <source>
        <dbReference type="ARBA" id="ARBA00012058"/>
    </source>
</evidence>
<dbReference type="EC" id="4.2.1.11" evidence="3"/>
<evidence type="ECO:0000256" key="2">
    <source>
        <dbReference type="ARBA" id="ARBA00009604"/>
    </source>
</evidence>
<dbReference type="EMBL" id="CAJOBJ010107101">
    <property type="protein sequence ID" value="CAF4614383.1"/>
    <property type="molecule type" value="Genomic_DNA"/>
</dbReference>
<dbReference type="Proteomes" id="UP000676336">
    <property type="component" value="Unassembled WGS sequence"/>
</dbReference>
<protein>
    <recommendedName>
        <fullName evidence="3">phosphopyruvate hydratase</fullName>
        <ecNumber evidence="3">4.2.1.11</ecNumber>
    </recommendedName>
</protein>
<dbReference type="EMBL" id="CAJOBJ010194930">
    <property type="protein sequence ID" value="CAF4965716.1"/>
    <property type="molecule type" value="Genomic_DNA"/>
</dbReference>
<evidence type="ECO:0000313" key="10">
    <source>
        <dbReference type="EMBL" id="CAF4965716.1"/>
    </source>
</evidence>
<evidence type="ECO:0000313" key="12">
    <source>
        <dbReference type="Proteomes" id="UP000681720"/>
    </source>
</evidence>
<dbReference type="Pfam" id="PF00113">
    <property type="entry name" value="Enolase_C"/>
    <property type="match status" value="1"/>
</dbReference>
<dbReference type="EMBL" id="CAJOBH010135690">
    <property type="protein sequence ID" value="CAF4780496.1"/>
    <property type="molecule type" value="Genomic_DNA"/>
</dbReference>
<comment type="similarity">
    <text evidence="2">Belongs to the enolase family.</text>
</comment>
<dbReference type="GO" id="GO:0004634">
    <property type="term" value="F:phosphopyruvate hydratase activity"/>
    <property type="evidence" value="ECO:0007669"/>
    <property type="project" value="UniProtKB-EC"/>
</dbReference>
<dbReference type="EMBL" id="CAJOBI010196588">
    <property type="protein sequence ID" value="CAF4978317.1"/>
    <property type="molecule type" value="Genomic_DNA"/>
</dbReference>
<evidence type="ECO:0000259" key="6">
    <source>
        <dbReference type="Pfam" id="PF00113"/>
    </source>
</evidence>
<comment type="pathway">
    <text evidence="1">Carbohydrate degradation; glycolysis; pyruvate from D-glyceraldehyde 3-phosphate: step 4/5.</text>
</comment>
<feature type="domain" description="Enolase C-terminal TIM barrel" evidence="6">
    <location>
        <begin position="1"/>
        <end position="39"/>
    </location>
</feature>
<evidence type="ECO:0000313" key="9">
    <source>
        <dbReference type="EMBL" id="CAF4878465.1"/>
    </source>
</evidence>
<feature type="non-terminal residue" evidence="7">
    <location>
        <position position="1"/>
    </location>
</feature>
<keyword evidence="4" id="KW-0324">Glycolysis</keyword>
<name>A0A8S2ZBR8_9BILA</name>
<comment type="caution">
    <text evidence="7">The sequence shown here is derived from an EMBL/GenBank/DDBJ whole genome shotgun (WGS) entry which is preliminary data.</text>
</comment>
<evidence type="ECO:0000256" key="5">
    <source>
        <dbReference type="ARBA" id="ARBA00023239"/>
    </source>
</evidence>